<dbReference type="GO" id="GO:0004377">
    <property type="term" value="F:GDP-Man:Man(3)GlcNAc(2)-PP-Dol alpha-1,2-mannosyltransferase activity"/>
    <property type="evidence" value="ECO:0007669"/>
    <property type="project" value="InterPro"/>
</dbReference>
<reference evidence="7" key="2">
    <citation type="submission" date="2025-09" db="UniProtKB">
        <authorList>
            <consortium name="Ensembl"/>
        </authorList>
    </citation>
    <scope>IDENTIFICATION</scope>
</reference>
<dbReference type="PANTHER" id="PTHR45919:SF1">
    <property type="entry name" value="GDP-MAN:MAN(3)GLCNAC(2)-PP-DOL ALPHA-1,2-MANNOSYLTRANSFERASE"/>
    <property type="match status" value="1"/>
</dbReference>
<dbReference type="Proteomes" id="UP000694393">
    <property type="component" value="Unplaced"/>
</dbReference>
<keyword evidence="8" id="KW-1185">Reference proteome</keyword>
<evidence type="ECO:0000256" key="3">
    <source>
        <dbReference type="ARBA" id="ARBA00022679"/>
    </source>
</evidence>
<keyword evidence="3" id="KW-0808">Transferase</keyword>
<keyword evidence="5" id="KW-1133">Transmembrane helix</keyword>
<proteinExistence type="inferred from homology"/>
<dbReference type="InterPro" id="IPR038013">
    <property type="entry name" value="ALG11"/>
</dbReference>
<feature type="domain" description="ALG11 mannosyltransferase N-terminal" evidence="6">
    <location>
        <begin position="57"/>
        <end position="86"/>
    </location>
</feature>
<keyword evidence="5" id="KW-0472">Membrane</keyword>
<sequence length="86" mass="9472">LCSTHGCWLLCSLFIPGLFLSGALCLCLLVLLCGIRLWLQQRKNQLASTGKDGKHQLIVAFFHPYCNAGGGGERVLWCAIRALQKK</sequence>
<evidence type="ECO:0000313" key="7">
    <source>
        <dbReference type="Ensembl" id="ENSPCEP00000005700.1"/>
    </source>
</evidence>
<dbReference type="Pfam" id="PF15924">
    <property type="entry name" value="ALG11_N"/>
    <property type="match status" value="1"/>
</dbReference>
<dbReference type="GO" id="GO:0006487">
    <property type="term" value="P:protein N-linked glycosylation"/>
    <property type="evidence" value="ECO:0007669"/>
    <property type="project" value="TreeGrafter"/>
</dbReference>
<dbReference type="Ensembl" id="ENSPCET00000005910.1">
    <property type="protein sequence ID" value="ENSPCEP00000005700.1"/>
    <property type="gene ID" value="ENSPCEG00000004641.1"/>
</dbReference>
<keyword evidence="5" id="KW-0812">Transmembrane</keyword>
<name>A0A8C8RJR5_9SAUR</name>
<evidence type="ECO:0000259" key="6">
    <source>
        <dbReference type="Pfam" id="PF15924"/>
    </source>
</evidence>
<evidence type="ECO:0000313" key="8">
    <source>
        <dbReference type="Proteomes" id="UP000694393"/>
    </source>
</evidence>
<dbReference type="AlphaFoldDB" id="A0A8C8RJR5"/>
<comment type="similarity">
    <text evidence="2">Belongs to the glycosyltransferase group 1 family. Glycosyltransferase 4 subfamily.</text>
</comment>
<evidence type="ECO:0000256" key="5">
    <source>
        <dbReference type="SAM" id="Phobius"/>
    </source>
</evidence>
<dbReference type="InterPro" id="IPR031814">
    <property type="entry name" value="ALG11_N"/>
</dbReference>
<comment type="subcellular location">
    <subcellularLocation>
        <location evidence="1">Endoplasmic reticulum membrane</location>
    </subcellularLocation>
</comment>
<organism evidence="7 8">
    <name type="scientific">Pelusios castaneus</name>
    <name type="common">West African mud turtle</name>
    <dbReference type="NCBI Taxonomy" id="367368"/>
    <lineage>
        <taxon>Eukaryota</taxon>
        <taxon>Metazoa</taxon>
        <taxon>Chordata</taxon>
        <taxon>Craniata</taxon>
        <taxon>Vertebrata</taxon>
        <taxon>Euteleostomi</taxon>
        <taxon>Archelosauria</taxon>
        <taxon>Testudinata</taxon>
        <taxon>Testudines</taxon>
        <taxon>Pleurodira</taxon>
        <taxon>Pelomedusidae</taxon>
        <taxon>Pelusios</taxon>
    </lineage>
</organism>
<evidence type="ECO:0000256" key="2">
    <source>
        <dbReference type="ARBA" id="ARBA00009481"/>
    </source>
</evidence>
<feature type="transmembrane region" description="Helical" evidence="5">
    <location>
        <begin position="18"/>
        <end position="39"/>
    </location>
</feature>
<dbReference type="PANTHER" id="PTHR45919">
    <property type="entry name" value="GDP-MAN:MAN(3)GLCNAC(2)-PP-DOL ALPHA-1,2-MANNOSYLTRANSFERASE"/>
    <property type="match status" value="1"/>
</dbReference>
<dbReference type="GO" id="GO:0005789">
    <property type="term" value="C:endoplasmic reticulum membrane"/>
    <property type="evidence" value="ECO:0007669"/>
    <property type="project" value="UniProtKB-SubCell"/>
</dbReference>
<evidence type="ECO:0000256" key="1">
    <source>
        <dbReference type="ARBA" id="ARBA00004586"/>
    </source>
</evidence>
<evidence type="ECO:0000256" key="4">
    <source>
        <dbReference type="ARBA" id="ARBA00022824"/>
    </source>
</evidence>
<keyword evidence="4" id="KW-0256">Endoplasmic reticulum</keyword>
<accession>A0A8C8RJR5</accession>
<protein>
    <recommendedName>
        <fullName evidence="6">ALG11 mannosyltransferase N-terminal domain-containing protein</fullName>
    </recommendedName>
</protein>
<reference evidence="7" key="1">
    <citation type="submission" date="2025-08" db="UniProtKB">
        <authorList>
            <consortium name="Ensembl"/>
        </authorList>
    </citation>
    <scope>IDENTIFICATION</scope>
</reference>